<dbReference type="GO" id="GO:0005765">
    <property type="term" value="C:lysosomal membrane"/>
    <property type="evidence" value="ECO:0007669"/>
    <property type="project" value="UniProtKB-SubCell"/>
</dbReference>
<evidence type="ECO:0000313" key="11">
    <source>
        <dbReference type="Proteomes" id="UP000580250"/>
    </source>
</evidence>
<dbReference type="GO" id="GO:0031902">
    <property type="term" value="C:late endosome membrane"/>
    <property type="evidence" value="ECO:0007669"/>
    <property type="project" value="UniProtKB-SubCell"/>
</dbReference>
<dbReference type="PROSITE" id="PS51837">
    <property type="entry name" value="LITAF"/>
    <property type="match status" value="1"/>
</dbReference>
<sequence length="172" mass="19584">MKVFKRFKSKNSLNYLDNNRLFSIFSNSTKKNEMSHPQANAPPPYDSAQKYSAYPDINMQGDPYQPNMQNPYPQQQAPQQPAPTTTYVYVNDGQRPPFGPQPQNAFCPTCQQQVLTKVKHSAGLLTWLVFGGCLIFGCWLGCCLLPFCMDDCQDCEHFCSNCNTFLGQYKRL</sequence>
<evidence type="ECO:0000259" key="9">
    <source>
        <dbReference type="PROSITE" id="PS51837"/>
    </source>
</evidence>
<dbReference type="Proteomes" id="UP000580250">
    <property type="component" value="Unassembled WGS sequence"/>
</dbReference>
<dbReference type="GO" id="GO:0008270">
    <property type="term" value="F:zinc ion binding"/>
    <property type="evidence" value="ECO:0007669"/>
    <property type="project" value="TreeGrafter"/>
</dbReference>
<dbReference type="InterPro" id="IPR037519">
    <property type="entry name" value="LITAF_fam"/>
</dbReference>
<keyword evidence="8" id="KW-0812">Transmembrane</keyword>
<organism evidence="10 11">
    <name type="scientific">Meloidogyne enterolobii</name>
    <name type="common">Root-knot nematode worm</name>
    <name type="synonym">Meloidogyne mayaguensis</name>
    <dbReference type="NCBI Taxonomy" id="390850"/>
    <lineage>
        <taxon>Eukaryota</taxon>
        <taxon>Metazoa</taxon>
        <taxon>Ecdysozoa</taxon>
        <taxon>Nematoda</taxon>
        <taxon>Chromadorea</taxon>
        <taxon>Rhabditida</taxon>
        <taxon>Tylenchina</taxon>
        <taxon>Tylenchomorpha</taxon>
        <taxon>Tylenchoidea</taxon>
        <taxon>Meloidogynidae</taxon>
        <taxon>Meloidogyninae</taxon>
        <taxon>Meloidogyne</taxon>
    </lineage>
</organism>
<keyword evidence="7 8" id="KW-0472">Membrane</keyword>
<evidence type="ECO:0000256" key="7">
    <source>
        <dbReference type="ARBA" id="ARBA00023136"/>
    </source>
</evidence>
<accession>A0A6V7UHE5</accession>
<comment type="caution">
    <text evidence="10">The sequence shown here is derived from an EMBL/GenBank/DDBJ whole genome shotgun (WGS) entry which is preliminary data.</text>
</comment>
<proteinExistence type="inferred from homology"/>
<evidence type="ECO:0000313" key="10">
    <source>
        <dbReference type="EMBL" id="CAD2158147.1"/>
    </source>
</evidence>
<dbReference type="Pfam" id="PF10601">
    <property type="entry name" value="zf-LITAF-like"/>
    <property type="match status" value="1"/>
</dbReference>
<dbReference type="PANTHER" id="PTHR23292:SF6">
    <property type="entry name" value="FI16602P1-RELATED"/>
    <property type="match status" value="1"/>
</dbReference>
<evidence type="ECO:0000256" key="4">
    <source>
        <dbReference type="ARBA" id="ARBA00005975"/>
    </source>
</evidence>
<dbReference type="EMBL" id="CAJEWN010000069">
    <property type="protein sequence ID" value="CAD2158147.1"/>
    <property type="molecule type" value="Genomic_DNA"/>
</dbReference>
<feature type="transmembrane region" description="Helical" evidence="8">
    <location>
        <begin position="124"/>
        <end position="147"/>
    </location>
</feature>
<dbReference type="OrthoDB" id="5852176at2759"/>
<evidence type="ECO:0000256" key="3">
    <source>
        <dbReference type="ARBA" id="ARBA00004630"/>
    </source>
</evidence>
<comment type="similarity">
    <text evidence="4">Belongs to the CDIP1/LITAF family.</text>
</comment>
<evidence type="ECO:0000256" key="8">
    <source>
        <dbReference type="SAM" id="Phobius"/>
    </source>
</evidence>
<dbReference type="AlphaFoldDB" id="A0A6V7UHE5"/>
<evidence type="ECO:0000256" key="2">
    <source>
        <dbReference type="ARBA" id="ARBA00004481"/>
    </source>
</evidence>
<feature type="domain" description="LITAF" evidence="9">
    <location>
        <begin position="85"/>
        <end position="171"/>
    </location>
</feature>
<dbReference type="InterPro" id="IPR006629">
    <property type="entry name" value="LITAF"/>
</dbReference>
<keyword evidence="8" id="KW-1133">Transmembrane helix</keyword>
<protein>
    <recommendedName>
        <fullName evidence="9">LITAF domain-containing protein</fullName>
    </recommendedName>
</protein>
<keyword evidence="5" id="KW-0479">Metal-binding</keyword>
<keyword evidence="6" id="KW-0862">Zinc</keyword>
<evidence type="ECO:0000256" key="6">
    <source>
        <dbReference type="ARBA" id="ARBA00022833"/>
    </source>
</evidence>
<dbReference type="SMART" id="SM00714">
    <property type="entry name" value="LITAF"/>
    <property type="match status" value="1"/>
</dbReference>
<evidence type="ECO:0000256" key="1">
    <source>
        <dbReference type="ARBA" id="ARBA00004414"/>
    </source>
</evidence>
<reference evidence="10 11" key="1">
    <citation type="submission" date="2020-08" db="EMBL/GenBank/DDBJ databases">
        <authorList>
            <person name="Koutsovoulos G."/>
            <person name="Danchin GJ E."/>
        </authorList>
    </citation>
    <scope>NUCLEOTIDE SEQUENCE [LARGE SCALE GENOMIC DNA]</scope>
</reference>
<dbReference type="PANTHER" id="PTHR23292">
    <property type="entry name" value="LIPOPOLYSACCHARIDE-INDUCED TUMOR NECROSIS FACTOR-ALPHA FACTOR"/>
    <property type="match status" value="1"/>
</dbReference>
<comment type="subcellular location">
    <subcellularLocation>
        <location evidence="2">Endosome membrane</location>
        <topology evidence="2">Peripheral membrane protein</topology>
    </subcellularLocation>
    <subcellularLocation>
        <location evidence="1">Late endosome membrane</location>
    </subcellularLocation>
    <subcellularLocation>
        <location evidence="3">Lysosome membrane</location>
        <topology evidence="3">Peripheral membrane protein</topology>
        <orientation evidence="3">Cytoplasmic side</orientation>
    </subcellularLocation>
</comment>
<name>A0A6V7UHE5_MELEN</name>
<evidence type="ECO:0000256" key="5">
    <source>
        <dbReference type="ARBA" id="ARBA00022723"/>
    </source>
</evidence>
<gene>
    <name evidence="10" type="ORF">MENT_LOCUS13012</name>
</gene>